<protein>
    <recommendedName>
        <fullName evidence="7">Radical SAM core domain-containing protein</fullName>
    </recommendedName>
</protein>
<dbReference type="GO" id="GO:0003824">
    <property type="term" value="F:catalytic activity"/>
    <property type="evidence" value="ECO:0007669"/>
    <property type="project" value="InterPro"/>
</dbReference>
<keyword evidence="5" id="KW-0408">Iron</keyword>
<evidence type="ECO:0000256" key="3">
    <source>
        <dbReference type="ARBA" id="ARBA00022691"/>
    </source>
</evidence>
<keyword evidence="4" id="KW-0479">Metal-binding</keyword>
<dbReference type="NCBIfam" id="TIGR04085">
    <property type="entry name" value="rSAM_more_4Fe4S"/>
    <property type="match status" value="1"/>
</dbReference>
<organism evidence="8 9">
    <name type="scientific">Candidatus Methylomirabilis limnetica</name>
    <dbReference type="NCBI Taxonomy" id="2033718"/>
    <lineage>
        <taxon>Bacteria</taxon>
        <taxon>Candidatus Methylomirabilota</taxon>
        <taxon>Candidatus Methylomirabilia</taxon>
        <taxon>Candidatus Methylomirabilales</taxon>
        <taxon>Candidatus Methylomirabilaceae</taxon>
        <taxon>Candidatus Methylomirabilis</taxon>
    </lineage>
</organism>
<dbReference type="InterPro" id="IPR007197">
    <property type="entry name" value="rSAM"/>
</dbReference>
<reference evidence="8 9" key="1">
    <citation type="submission" date="2017-09" db="EMBL/GenBank/DDBJ databases">
        <title>Bloom of a denitrifying methanotroph, Candidatus Methylomirabilis limnetica, in a deep stratified lake.</title>
        <authorList>
            <person name="Graf J.S."/>
            <person name="Marchant H.K."/>
            <person name="Tienken D."/>
            <person name="Hach P.F."/>
            <person name="Brand A."/>
            <person name="Schubert C.J."/>
            <person name="Kuypers M.M."/>
            <person name="Milucka J."/>
        </authorList>
    </citation>
    <scope>NUCLEOTIDE SEQUENCE [LARGE SCALE GENOMIC DNA]</scope>
    <source>
        <strain evidence="8 9">Zug</strain>
    </source>
</reference>
<dbReference type="InterPro" id="IPR023885">
    <property type="entry name" value="4Fe4S-binding_SPASM_dom"/>
</dbReference>
<dbReference type="SFLD" id="SFLDG01386">
    <property type="entry name" value="main_SPASM_domain-containing"/>
    <property type="match status" value="1"/>
</dbReference>
<dbReference type="OrthoDB" id="9763993at2"/>
<dbReference type="SFLD" id="SFLDS00029">
    <property type="entry name" value="Radical_SAM"/>
    <property type="match status" value="1"/>
</dbReference>
<evidence type="ECO:0000256" key="1">
    <source>
        <dbReference type="ARBA" id="ARBA00001966"/>
    </source>
</evidence>
<dbReference type="GO" id="GO:0051539">
    <property type="term" value="F:4 iron, 4 sulfur cluster binding"/>
    <property type="evidence" value="ECO:0007669"/>
    <property type="project" value="UniProtKB-KW"/>
</dbReference>
<feature type="domain" description="Radical SAM core" evidence="7">
    <location>
        <begin position="41"/>
        <end position="262"/>
    </location>
</feature>
<evidence type="ECO:0000256" key="5">
    <source>
        <dbReference type="ARBA" id="ARBA00023004"/>
    </source>
</evidence>
<dbReference type="Gene3D" id="3.20.20.70">
    <property type="entry name" value="Aldolase class I"/>
    <property type="match status" value="1"/>
</dbReference>
<keyword evidence="2" id="KW-0004">4Fe-4S</keyword>
<proteinExistence type="predicted"/>
<evidence type="ECO:0000313" key="9">
    <source>
        <dbReference type="Proteomes" id="UP000241436"/>
    </source>
</evidence>
<evidence type="ECO:0000256" key="4">
    <source>
        <dbReference type="ARBA" id="ARBA00022723"/>
    </source>
</evidence>
<keyword evidence="6" id="KW-0411">Iron-sulfur</keyword>
<name>A0A2T4U1H4_9BACT</name>
<dbReference type="InterPro" id="IPR050377">
    <property type="entry name" value="Radical_SAM_PqqE_MftC-like"/>
</dbReference>
<gene>
    <name evidence="8" type="ORF">CLG94_00465</name>
</gene>
<dbReference type="SUPFAM" id="SSF102114">
    <property type="entry name" value="Radical SAM enzymes"/>
    <property type="match status" value="1"/>
</dbReference>
<evidence type="ECO:0000256" key="6">
    <source>
        <dbReference type="ARBA" id="ARBA00023014"/>
    </source>
</evidence>
<dbReference type="PANTHER" id="PTHR11228:SF7">
    <property type="entry name" value="PQQA PEPTIDE CYCLASE"/>
    <property type="match status" value="1"/>
</dbReference>
<dbReference type="PROSITE" id="PS51918">
    <property type="entry name" value="RADICAL_SAM"/>
    <property type="match status" value="1"/>
</dbReference>
<dbReference type="GO" id="GO:0046872">
    <property type="term" value="F:metal ion binding"/>
    <property type="evidence" value="ECO:0007669"/>
    <property type="project" value="UniProtKB-KW"/>
</dbReference>
<comment type="cofactor">
    <cofactor evidence="1">
        <name>[4Fe-4S] cluster</name>
        <dbReference type="ChEBI" id="CHEBI:49883"/>
    </cofactor>
</comment>
<dbReference type="InterPro" id="IPR013785">
    <property type="entry name" value="Aldolase_TIM"/>
</dbReference>
<keyword evidence="9" id="KW-1185">Reference proteome</keyword>
<dbReference type="RefSeq" id="WP_107560942.1">
    <property type="nucleotide sequence ID" value="NZ_NVQC01000007.1"/>
</dbReference>
<evidence type="ECO:0000256" key="2">
    <source>
        <dbReference type="ARBA" id="ARBA00022485"/>
    </source>
</evidence>
<sequence length="366" mass="41337">MIGQLVETGCRATPGLGRWYLDHYVSIKRFEKQVRRRLGFPAPPSSVDLLLTYGCNFTCDHCESSSHPKAEWGLSFETIARLIREMGEMGVKYLNITGGEPLVRHDVFDIIDLATQQGLRVHLATNGSLVEQNRERLARLKLASVFTSVDGLEETNDRFRHHPGAFKKTFRALELFQEMGISPRMVNTMAHPGNLHEMEELGDWIMASAATCWRIALALPSGRAKGKDRFHLTDDQIRWILDFIRERRERFPVMLSEEVGYLGPWDLEVRSKPFTPSEGLSVCAIMPTGDVIGATVLHDAAYSEGNIKDQGLREIWNNGFQRYREPVLPEECYACRHLPACGGGKLVMRVGNRHCNKQLWEGGGNA</sequence>
<dbReference type="CDD" id="cd01335">
    <property type="entry name" value="Radical_SAM"/>
    <property type="match status" value="1"/>
</dbReference>
<evidence type="ECO:0000313" key="8">
    <source>
        <dbReference type="EMBL" id="PTL37189.1"/>
    </source>
</evidence>
<evidence type="ECO:0000259" key="7">
    <source>
        <dbReference type="PROSITE" id="PS51918"/>
    </source>
</evidence>
<keyword evidence="3" id="KW-0949">S-adenosyl-L-methionine</keyword>
<dbReference type="EMBL" id="NVQC01000007">
    <property type="protein sequence ID" value="PTL37189.1"/>
    <property type="molecule type" value="Genomic_DNA"/>
</dbReference>
<dbReference type="PANTHER" id="PTHR11228">
    <property type="entry name" value="RADICAL SAM DOMAIN PROTEIN"/>
    <property type="match status" value="1"/>
</dbReference>
<comment type="caution">
    <text evidence="8">The sequence shown here is derived from an EMBL/GenBank/DDBJ whole genome shotgun (WGS) entry which is preliminary data.</text>
</comment>
<reference evidence="9" key="2">
    <citation type="journal article" date="2018" name="Environ. Microbiol.">
        <title>Bloom of a denitrifying methanotroph, 'Candidatus Methylomirabilis limnetica', in a deep stratified lake.</title>
        <authorList>
            <person name="Graf J.S."/>
            <person name="Mayr M.J."/>
            <person name="Marchant H.K."/>
            <person name="Tienken D."/>
            <person name="Hach P.F."/>
            <person name="Brand A."/>
            <person name="Schubert C.J."/>
            <person name="Kuypers M.M."/>
            <person name="Milucka J."/>
        </authorList>
    </citation>
    <scope>NUCLEOTIDE SEQUENCE [LARGE SCALE GENOMIC DNA]</scope>
    <source>
        <strain evidence="9">Zug</strain>
    </source>
</reference>
<dbReference type="AlphaFoldDB" id="A0A2T4U1H4"/>
<dbReference type="Proteomes" id="UP000241436">
    <property type="component" value="Unassembled WGS sequence"/>
</dbReference>
<dbReference type="InterPro" id="IPR058240">
    <property type="entry name" value="rSAM_sf"/>
</dbReference>
<dbReference type="SFLD" id="SFLDG01067">
    <property type="entry name" value="SPASM/twitch_domain_containing"/>
    <property type="match status" value="1"/>
</dbReference>
<dbReference type="PIRSF" id="PIRSF037420">
    <property type="entry name" value="PQQ_syn_pqqE"/>
    <property type="match status" value="1"/>
</dbReference>
<dbReference type="Pfam" id="PF04055">
    <property type="entry name" value="Radical_SAM"/>
    <property type="match status" value="1"/>
</dbReference>
<dbReference type="InterPro" id="IPR017200">
    <property type="entry name" value="PqqE-like"/>
</dbReference>
<accession>A0A2T4U1H4</accession>
<dbReference type="Pfam" id="PF13186">
    <property type="entry name" value="SPASM"/>
    <property type="match status" value="1"/>
</dbReference>